<feature type="domain" description="Terminase large subunit-like endonuclease" evidence="2">
    <location>
        <begin position="254"/>
        <end position="543"/>
    </location>
</feature>
<dbReference type="Pfam" id="PF20441">
    <property type="entry name" value="TerL_nuclease"/>
    <property type="match status" value="1"/>
</dbReference>
<dbReference type="EMBL" id="JAUOZS010000001">
    <property type="protein sequence ID" value="MDT8900061.1"/>
    <property type="molecule type" value="Genomic_DNA"/>
</dbReference>
<dbReference type="InterPro" id="IPR046462">
    <property type="entry name" value="TerL_nuclease"/>
</dbReference>
<evidence type="ECO:0000313" key="4">
    <source>
        <dbReference type="Proteomes" id="UP001254848"/>
    </source>
</evidence>
<gene>
    <name evidence="3" type="ORF">Q4T40_02270</name>
</gene>
<keyword evidence="4" id="KW-1185">Reference proteome</keyword>
<accession>A0ABU3NTB5</accession>
<evidence type="ECO:0000259" key="2">
    <source>
        <dbReference type="Pfam" id="PF20441"/>
    </source>
</evidence>
<comment type="caution">
    <text evidence="3">The sequence shown here is derived from an EMBL/GenBank/DDBJ whole genome shotgun (WGS) entry which is preliminary data.</text>
</comment>
<sequence length="557" mass="64243">MSYLEEYTRKVLSGEIVACRRIKQVCTMLLDKLVHPEKYDPWVFDEKLTEKPIDFIETFCKQAQGKMGTPIRLELFQKAKFQAIFGFVHKDTGFRQYNECLTIEGRKNGKSSESAAVNLYLLMGDGEGAPEIYNIATMLDQAKIGWEYAYKMVKQSPVLRKHIRKRISDLYFPHNMGIIKPLASNSNSLDGLNAHGVTIDELSAIKNRDIYDLMKQSMSARQQPLLFCITTNGFVRDGIFDAQYDYACAVLDGKVKDERFLPFIYELDDRKEWDKEDCWIKANPGLGSIKSISFLRDCVAKAKNDPAFKPTVMVKDFNMKENANSAWLTWDEINNQEEFDFRSLGFRYGIGGFDASETTDLTAAKALCMRPGDDKIYVKSMYWIPEEVLRKIDADGNRRERDNVPYLLWEQQGLLRTTPGNKIDKRCILEWFKALRDEDDLYILWIGYDPWHIEEALLNEFIGEFGKDSMIKIRQGVQTLSYPMKSLKGDLAAKKIVFNKNPIDMWNLSNLEIRTDINGNIQPVKGIDNRRRIDGAMALIDAYIVLQDKMDEYSNLI</sequence>
<proteinExistence type="predicted"/>
<evidence type="ECO:0000259" key="1">
    <source>
        <dbReference type="Pfam" id="PF03354"/>
    </source>
</evidence>
<dbReference type="Proteomes" id="UP001254848">
    <property type="component" value="Unassembled WGS sequence"/>
</dbReference>
<name>A0ABU3NTB5_9FIRM</name>
<feature type="domain" description="Terminase large subunit-like ATPase" evidence="1">
    <location>
        <begin position="76"/>
        <end position="247"/>
    </location>
</feature>
<dbReference type="InterPro" id="IPR005021">
    <property type="entry name" value="Terminase_largesu-like"/>
</dbReference>
<evidence type="ECO:0000313" key="3">
    <source>
        <dbReference type="EMBL" id="MDT8900061.1"/>
    </source>
</evidence>
<reference evidence="3 4" key="1">
    <citation type="submission" date="2023-07" db="EMBL/GenBank/DDBJ databases">
        <title>The novel representative of Negativicutes class, Anaeroselena agilis gen. nov. sp. nov.</title>
        <authorList>
            <person name="Prokofeva M.I."/>
            <person name="Elcheninov A.G."/>
            <person name="Klyukina A."/>
            <person name="Kublanov I.V."/>
            <person name="Frolov E.N."/>
            <person name="Podosokorskaya O.A."/>
        </authorList>
    </citation>
    <scope>NUCLEOTIDE SEQUENCE [LARGE SCALE GENOMIC DNA]</scope>
    <source>
        <strain evidence="3 4">4137-cl</strain>
    </source>
</reference>
<dbReference type="Gene3D" id="3.40.50.300">
    <property type="entry name" value="P-loop containing nucleotide triphosphate hydrolases"/>
    <property type="match status" value="1"/>
</dbReference>
<protein>
    <submittedName>
        <fullName evidence="3">Terminase large subunit</fullName>
    </submittedName>
</protein>
<dbReference type="PANTHER" id="PTHR41287:SF1">
    <property type="entry name" value="PROTEIN YMFN"/>
    <property type="match status" value="1"/>
</dbReference>
<organism evidence="3 4">
    <name type="scientific">Anaeroselena agilis</name>
    <dbReference type="NCBI Taxonomy" id="3063788"/>
    <lineage>
        <taxon>Bacteria</taxon>
        <taxon>Bacillati</taxon>
        <taxon>Bacillota</taxon>
        <taxon>Negativicutes</taxon>
        <taxon>Acetonemataceae</taxon>
        <taxon>Anaeroselena</taxon>
    </lineage>
</organism>
<dbReference type="InterPro" id="IPR027417">
    <property type="entry name" value="P-loop_NTPase"/>
</dbReference>
<dbReference type="PANTHER" id="PTHR41287">
    <property type="match status" value="1"/>
</dbReference>
<dbReference type="InterPro" id="IPR046461">
    <property type="entry name" value="TerL_ATPase"/>
</dbReference>
<dbReference type="Pfam" id="PF03354">
    <property type="entry name" value="TerL_ATPase"/>
    <property type="match status" value="1"/>
</dbReference>
<dbReference type="RefSeq" id="WP_413778621.1">
    <property type="nucleotide sequence ID" value="NZ_JAUOZS010000001.1"/>
</dbReference>